<dbReference type="EMBL" id="PQFF01000327">
    <property type="protein sequence ID" value="RHZ59948.1"/>
    <property type="molecule type" value="Genomic_DNA"/>
</dbReference>
<accession>A0A397HD49</accession>
<dbReference type="OrthoDB" id="2320542at2759"/>
<evidence type="ECO:0000313" key="1">
    <source>
        <dbReference type="EMBL" id="RHZ59948.1"/>
    </source>
</evidence>
<name>A0A397HD49_9GLOM</name>
<dbReference type="Proteomes" id="UP000266861">
    <property type="component" value="Unassembled WGS sequence"/>
</dbReference>
<protein>
    <submittedName>
        <fullName evidence="1">Uncharacterized protein</fullName>
    </submittedName>
</protein>
<gene>
    <name evidence="1" type="ORF">Glove_360g39</name>
</gene>
<reference evidence="1 2" key="1">
    <citation type="submission" date="2018-08" db="EMBL/GenBank/DDBJ databases">
        <title>Genome and evolution of the arbuscular mycorrhizal fungus Diversispora epigaea (formerly Glomus versiforme) and its bacterial endosymbionts.</title>
        <authorList>
            <person name="Sun X."/>
            <person name="Fei Z."/>
            <person name="Harrison M."/>
        </authorList>
    </citation>
    <scope>NUCLEOTIDE SEQUENCE [LARGE SCALE GENOMIC DNA]</scope>
    <source>
        <strain evidence="1 2">IT104</strain>
    </source>
</reference>
<organism evidence="1 2">
    <name type="scientific">Diversispora epigaea</name>
    <dbReference type="NCBI Taxonomy" id="1348612"/>
    <lineage>
        <taxon>Eukaryota</taxon>
        <taxon>Fungi</taxon>
        <taxon>Fungi incertae sedis</taxon>
        <taxon>Mucoromycota</taxon>
        <taxon>Glomeromycotina</taxon>
        <taxon>Glomeromycetes</taxon>
        <taxon>Diversisporales</taxon>
        <taxon>Diversisporaceae</taxon>
        <taxon>Diversispora</taxon>
    </lineage>
</organism>
<proteinExistence type="predicted"/>
<keyword evidence="2" id="KW-1185">Reference proteome</keyword>
<comment type="caution">
    <text evidence="1">The sequence shown here is derived from an EMBL/GenBank/DDBJ whole genome shotgun (WGS) entry which is preliminary data.</text>
</comment>
<sequence length="67" mass="7881">MANSISTNLILNKEEQETFHRMNRRERLRFNALSDNISKLSFIQALVEREKFELFSSFPITTFSLGL</sequence>
<dbReference type="AlphaFoldDB" id="A0A397HD49"/>
<evidence type="ECO:0000313" key="2">
    <source>
        <dbReference type="Proteomes" id="UP000266861"/>
    </source>
</evidence>